<gene>
    <name evidence="1" type="ORF">BDM02DRAFT_1496467</name>
</gene>
<reference evidence="1" key="1">
    <citation type="submission" date="2019-10" db="EMBL/GenBank/DDBJ databases">
        <authorList>
            <consortium name="DOE Joint Genome Institute"/>
            <person name="Kuo A."/>
            <person name="Miyauchi S."/>
            <person name="Kiss E."/>
            <person name="Drula E."/>
            <person name="Kohler A."/>
            <person name="Sanchez-Garcia M."/>
            <person name="Andreopoulos B."/>
            <person name="Barry K.W."/>
            <person name="Bonito G."/>
            <person name="Buee M."/>
            <person name="Carver A."/>
            <person name="Chen C."/>
            <person name="Cichocki N."/>
            <person name="Clum A."/>
            <person name="Culley D."/>
            <person name="Crous P.W."/>
            <person name="Fauchery L."/>
            <person name="Girlanda M."/>
            <person name="Hayes R."/>
            <person name="Keri Z."/>
            <person name="Labutti K."/>
            <person name="Lipzen A."/>
            <person name="Lombard V."/>
            <person name="Magnuson J."/>
            <person name="Maillard F."/>
            <person name="Morin E."/>
            <person name="Murat C."/>
            <person name="Nolan M."/>
            <person name="Ohm R."/>
            <person name="Pangilinan J."/>
            <person name="Pereira M."/>
            <person name="Perotto S."/>
            <person name="Peter M."/>
            <person name="Riley R."/>
            <person name="Sitrit Y."/>
            <person name="Stielow B."/>
            <person name="Szollosi G."/>
            <person name="Zifcakova L."/>
            <person name="Stursova M."/>
            <person name="Spatafora J.W."/>
            <person name="Tedersoo L."/>
            <person name="Vaario L.-M."/>
            <person name="Yamada A."/>
            <person name="Yan M."/>
            <person name="Wang P."/>
            <person name="Xu J."/>
            <person name="Bruns T."/>
            <person name="Baldrian P."/>
            <person name="Vilgalys R."/>
            <person name="Henrissat B."/>
            <person name="Grigoriev I.V."/>
            <person name="Hibbett D."/>
            <person name="Nagy L.G."/>
            <person name="Martin F.M."/>
        </authorList>
    </citation>
    <scope>NUCLEOTIDE SEQUENCE</scope>
    <source>
        <strain evidence="1">P2</strain>
    </source>
</reference>
<proteinExistence type="predicted"/>
<accession>A0ACB6ZL07</accession>
<dbReference type="Proteomes" id="UP000886501">
    <property type="component" value="Unassembled WGS sequence"/>
</dbReference>
<keyword evidence="2" id="KW-1185">Reference proteome</keyword>
<evidence type="ECO:0000313" key="2">
    <source>
        <dbReference type="Proteomes" id="UP000886501"/>
    </source>
</evidence>
<name>A0ACB6ZL07_THEGA</name>
<comment type="caution">
    <text evidence="1">The sequence shown here is derived from an EMBL/GenBank/DDBJ whole genome shotgun (WGS) entry which is preliminary data.</text>
</comment>
<organism evidence="1 2">
    <name type="scientific">Thelephora ganbajun</name>
    <name type="common">Ganba fungus</name>
    <dbReference type="NCBI Taxonomy" id="370292"/>
    <lineage>
        <taxon>Eukaryota</taxon>
        <taxon>Fungi</taxon>
        <taxon>Dikarya</taxon>
        <taxon>Basidiomycota</taxon>
        <taxon>Agaricomycotina</taxon>
        <taxon>Agaricomycetes</taxon>
        <taxon>Thelephorales</taxon>
        <taxon>Thelephoraceae</taxon>
        <taxon>Thelephora</taxon>
    </lineage>
</organism>
<evidence type="ECO:0000313" key="1">
    <source>
        <dbReference type="EMBL" id="KAF9650234.1"/>
    </source>
</evidence>
<dbReference type="EMBL" id="MU117987">
    <property type="protein sequence ID" value="KAF9650234.1"/>
    <property type="molecule type" value="Genomic_DNA"/>
</dbReference>
<sequence>MAGDHKCPVCNATFTRPQHVARHMRSHTGDRPYKCQHCGDQFARSDLLSRHVNKCHSAEKPTSALNNRRKGSTSATRATTSKQACDQCVITNLPCDGSNPCSKCISRKCRCTFVKFHRQTAPIGPGHPAPPLPNDKQLNHNQTFSLDHILPSEEYLLNNPSNASITLPGLSGVPIYHHSSAASTTVPPQSDFSFSANSLYPSSDLHPSDSNYSARYRAQAELLYRTGLINNPSQQSPMTTHPQPARYNPNADPIPTTNHPNPSHDHTRFSLSTATWGASTARQDRLDHNNFAYHVNNDNRPHSQHGYPLSIPQKFSAPSDPYDFRYNRHDSIDDSDSASVSASEFGHSSDHSSFYDSPTIPQGISDNPSTHADTRKSDNPERFSSAFGLMSLDDPNVVAGITSDGTPFFSNHNGESIVGEDVLMNLGKVNVPDQMSSASGGITAAGMTPREAEFRDLREFWKQYIRTPLTGPNSNNASFPLATPTPNNVHGQLEAPKPTSGKKLARVASLPSVKTPPVASDVGPIGHHYYASNEARNNNSTNPTSAHSHRSHLHSHMGPDDLQSYERAVLARKTNINLNLPRKRHGTTSGAFYRGRADDPIIPTSLSATSSVPPIVQRRPSSSATEIRAPSTSSESDGGDGNARPSFKRLPSTTLEPTYSKRALLSIPNGSEDYAESNNSPAGNSQSNAGSTTESHNSYSIHDRHRRMSMT</sequence>
<reference evidence="1" key="2">
    <citation type="journal article" date="2020" name="Nat. Commun.">
        <title>Large-scale genome sequencing of mycorrhizal fungi provides insights into the early evolution of symbiotic traits.</title>
        <authorList>
            <person name="Miyauchi S."/>
            <person name="Kiss E."/>
            <person name="Kuo A."/>
            <person name="Drula E."/>
            <person name="Kohler A."/>
            <person name="Sanchez-Garcia M."/>
            <person name="Morin E."/>
            <person name="Andreopoulos B."/>
            <person name="Barry K.W."/>
            <person name="Bonito G."/>
            <person name="Buee M."/>
            <person name="Carver A."/>
            <person name="Chen C."/>
            <person name="Cichocki N."/>
            <person name="Clum A."/>
            <person name="Culley D."/>
            <person name="Crous P.W."/>
            <person name="Fauchery L."/>
            <person name="Girlanda M."/>
            <person name="Hayes R.D."/>
            <person name="Keri Z."/>
            <person name="LaButti K."/>
            <person name="Lipzen A."/>
            <person name="Lombard V."/>
            <person name="Magnuson J."/>
            <person name="Maillard F."/>
            <person name="Murat C."/>
            <person name="Nolan M."/>
            <person name="Ohm R.A."/>
            <person name="Pangilinan J."/>
            <person name="Pereira M.F."/>
            <person name="Perotto S."/>
            <person name="Peter M."/>
            <person name="Pfister S."/>
            <person name="Riley R."/>
            <person name="Sitrit Y."/>
            <person name="Stielow J.B."/>
            <person name="Szollosi G."/>
            <person name="Zifcakova L."/>
            <person name="Stursova M."/>
            <person name="Spatafora J.W."/>
            <person name="Tedersoo L."/>
            <person name="Vaario L.M."/>
            <person name="Yamada A."/>
            <person name="Yan M."/>
            <person name="Wang P."/>
            <person name="Xu J."/>
            <person name="Bruns T."/>
            <person name="Baldrian P."/>
            <person name="Vilgalys R."/>
            <person name="Dunand C."/>
            <person name="Henrissat B."/>
            <person name="Grigoriev I.V."/>
            <person name="Hibbett D."/>
            <person name="Nagy L.G."/>
            <person name="Martin F.M."/>
        </authorList>
    </citation>
    <scope>NUCLEOTIDE SEQUENCE</scope>
    <source>
        <strain evidence="1">P2</strain>
    </source>
</reference>
<protein>
    <submittedName>
        <fullName evidence="1">Uncharacterized protein</fullName>
    </submittedName>
</protein>